<dbReference type="STRING" id="67365.GCA_001704635_00600"/>
<dbReference type="Proteomes" id="UP000186168">
    <property type="component" value="Unassembled WGS sequence"/>
</dbReference>
<sequence length="392" mass="43841">MRRRRSWVMLDEHVERHRMRTTGLTSRTLTALRARRPYPAVTITLPTHRREPYRAEDTVRLRNLVAEAKHRLEADPDVPREARYDIGEQLDRALADVDLRYALDSLVILAAKGEYEVWTLSRTAPERLVFSDTFLTRNLVAARERTRPYWVLAVAVDRTTLWGGSDGTLQEERAAGFPLMPEPAFNQDVERKERIGDVPGPYDDEGTHTYLRQVDTALDSLLATDPRPLHLVGLAPALSLLEEVGSANKAAVSKVTKGGLTNGPARALADALRPALAEQTARHTERVLERIGQAQGRRAFAAGLEEIWQVGKEGRIELLAVEEHYQRTVRVTGEHLTPVDPEETSPAELGTAVLEDIVDEIIETTLDRGGEVAFVPDDSLDAHERIAAVLRF</sequence>
<dbReference type="AlphaFoldDB" id="A0A1R1SRQ3"/>
<reference evidence="1 2" key="1">
    <citation type="submission" date="2013-05" db="EMBL/GenBank/DDBJ databases">
        <title>Genome sequence of Streptomyces sparsogenes DSM 40356.</title>
        <authorList>
            <person name="Coyne S."/>
            <person name="Seebeck F.P."/>
        </authorList>
    </citation>
    <scope>NUCLEOTIDE SEQUENCE [LARGE SCALE GENOMIC DNA]</scope>
    <source>
        <strain evidence="1 2">DSM 40356</strain>
    </source>
</reference>
<dbReference type="InterPro" id="IPR041289">
    <property type="entry name" value="Bact_RF_family3"/>
</dbReference>
<proteinExistence type="predicted"/>
<comment type="caution">
    <text evidence="1">The sequence shown here is derived from an EMBL/GenBank/DDBJ whole genome shotgun (WGS) entry which is preliminary data.</text>
</comment>
<dbReference type="EMBL" id="ASQP01000054">
    <property type="protein sequence ID" value="OMI40943.1"/>
    <property type="molecule type" value="Genomic_DNA"/>
</dbReference>
<evidence type="ECO:0000313" key="2">
    <source>
        <dbReference type="Proteomes" id="UP000186168"/>
    </source>
</evidence>
<organism evidence="1 2">
    <name type="scientific">Streptomyces sparsogenes DSM 40356</name>
    <dbReference type="NCBI Taxonomy" id="1331668"/>
    <lineage>
        <taxon>Bacteria</taxon>
        <taxon>Bacillati</taxon>
        <taxon>Actinomycetota</taxon>
        <taxon>Actinomycetes</taxon>
        <taxon>Kitasatosporales</taxon>
        <taxon>Streptomycetaceae</taxon>
        <taxon>Streptomyces</taxon>
    </lineage>
</organism>
<gene>
    <name evidence="1" type="ORF">SPAR_03296</name>
</gene>
<protein>
    <recommendedName>
        <fullName evidence="3">Chemotaxis protein</fullName>
    </recommendedName>
</protein>
<accession>A0A1R1SRQ3</accession>
<dbReference type="Pfam" id="PF18845">
    <property type="entry name" value="baeRF_family3"/>
    <property type="match status" value="1"/>
</dbReference>
<keyword evidence="2" id="KW-1185">Reference proteome</keyword>
<evidence type="ECO:0008006" key="3">
    <source>
        <dbReference type="Google" id="ProtNLM"/>
    </source>
</evidence>
<evidence type="ECO:0000313" key="1">
    <source>
        <dbReference type="EMBL" id="OMI40943.1"/>
    </source>
</evidence>
<name>A0A1R1SRQ3_9ACTN</name>